<dbReference type="PROSITE" id="PS51186">
    <property type="entry name" value="GNAT"/>
    <property type="match status" value="1"/>
</dbReference>
<accession>A0ABV2DBR2</accession>
<proteinExistence type="predicted"/>
<dbReference type="RefSeq" id="WP_354459485.1">
    <property type="nucleotide sequence ID" value="NZ_JBEWSZ010000001.1"/>
</dbReference>
<dbReference type="PANTHER" id="PTHR43792:SF9">
    <property type="entry name" value="RIBOSOMAL-PROTEIN-ALANINE ACETYLTRANSFERASE"/>
    <property type="match status" value="1"/>
</dbReference>
<keyword evidence="3" id="KW-1185">Reference proteome</keyword>
<dbReference type="EMBL" id="JBEWSZ010000001">
    <property type="protein sequence ID" value="MET2827463.1"/>
    <property type="molecule type" value="Genomic_DNA"/>
</dbReference>
<dbReference type="Proteomes" id="UP001548832">
    <property type="component" value="Unassembled WGS sequence"/>
</dbReference>
<comment type="caution">
    <text evidence="2">The sequence shown here is derived from an EMBL/GenBank/DDBJ whole genome shotgun (WGS) entry which is preliminary data.</text>
</comment>
<dbReference type="InterPro" id="IPR000182">
    <property type="entry name" value="GNAT_dom"/>
</dbReference>
<dbReference type="GO" id="GO:0016740">
    <property type="term" value="F:transferase activity"/>
    <property type="evidence" value="ECO:0007669"/>
    <property type="project" value="UniProtKB-KW"/>
</dbReference>
<organism evidence="2 3">
    <name type="scientific">Mesorhizobium shangrilense</name>
    <dbReference type="NCBI Taxonomy" id="460060"/>
    <lineage>
        <taxon>Bacteria</taxon>
        <taxon>Pseudomonadati</taxon>
        <taxon>Pseudomonadota</taxon>
        <taxon>Alphaproteobacteria</taxon>
        <taxon>Hyphomicrobiales</taxon>
        <taxon>Phyllobacteriaceae</taxon>
        <taxon>Mesorhizobium</taxon>
    </lineage>
</organism>
<dbReference type="Pfam" id="PF13302">
    <property type="entry name" value="Acetyltransf_3"/>
    <property type="match status" value="1"/>
</dbReference>
<feature type="domain" description="N-acetyltransferase" evidence="1">
    <location>
        <begin position="16"/>
        <end position="180"/>
    </location>
</feature>
<dbReference type="InterPro" id="IPR016181">
    <property type="entry name" value="Acyl_CoA_acyltransferase"/>
</dbReference>
<dbReference type="PANTHER" id="PTHR43792">
    <property type="entry name" value="GNAT FAMILY, PUTATIVE (AFU_ORTHOLOGUE AFUA_3G00765)-RELATED-RELATED"/>
    <property type="match status" value="1"/>
</dbReference>
<keyword evidence="2" id="KW-0808">Transferase</keyword>
<name>A0ABV2DBR2_9HYPH</name>
<evidence type="ECO:0000313" key="2">
    <source>
        <dbReference type="EMBL" id="MET2827463.1"/>
    </source>
</evidence>
<dbReference type="InterPro" id="IPR051531">
    <property type="entry name" value="N-acetyltransferase"/>
</dbReference>
<evidence type="ECO:0000313" key="3">
    <source>
        <dbReference type="Proteomes" id="UP001548832"/>
    </source>
</evidence>
<sequence length="185" mass="21004">MRTAVRTFPTLSTERLVLRAPLQEDATAFGRILSNPDVTCFSNWPTTPNKAHVERVMKWMAKAFGSGKGCAWMIEDRESKRLAGAIRYNHFEAKWKCGQIGYELHPDFWGKGLMTEAAIAVAVCGHRFFGLNRIEAWTLPGNTGSDRVLEKSGFRYEGTLRQKAWFKGDFHDFRMFGRLAGDHAD</sequence>
<gene>
    <name evidence="2" type="ORF">ABVQ20_10810</name>
</gene>
<dbReference type="EC" id="2.-.-.-" evidence="2"/>
<evidence type="ECO:0000259" key="1">
    <source>
        <dbReference type="PROSITE" id="PS51186"/>
    </source>
</evidence>
<dbReference type="SUPFAM" id="SSF55729">
    <property type="entry name" value="Acyl-CoA N-acyltransferases (Nat)"/>
    <property type="match status" value="1"/>
</dbReference>
<dbReference type="Gene3D" id="3.40.630.30">
    <property type="match status" value="1"/>
</dbReference>
<protein>
    <submittedName>
        <fullName evidence="2">GNAT family protein</fullName>
        <ecNumber evidence="2">2.-.-.-</ecNumber>
    </submittedName>
</protein>
<reference evidence="2 3" key="1">
    <citation type="submission" date="2024-06" db="EMBL/GenBank/DDBJ databases">
        <authorList>
            <person name="Kim D.-U."/>
        </authorList>
    </citation>
    <scope>NUCLEOTIDE SEQUENCE [LARGE SCALE GENOMIC DNA]</scope>
    <source>
        <strain evidence="2 3">KACC15460</strain>
    </source>
</reference>